<dbReference type="GO" id="GO:0008168">
    <property type="term" value="F:methyltransferase activity"/>
    <property type="evidence" value="ECO:0007669"/>
    <property type="project" value="UniProtKB-KW"/>
</dbReference>
<accession>A0ABT7TNP8</accession>
<comment type="caution">
    <text evidence="4">The sequence shown here is derived from an EMBL/GenBank/DDBJ whole genome shotgun (WGS) entry which is preliminary data.</text>
</comment>
<keyword evidence="4" id="KW-0489">Methyltransferase</keyword>
<keyword evidence="1 4" id="KW-0808">Transferase</keyword>
<evidence type="ECO:0000259" key="3">
    <source>
        <dbReference type="Pfam" id="PF13649"/>
    </source>
</evidence>
<keyword evidence="5" id="KW-1185">Reference proteome</keyword>
<dbReference type="Proteomes" id="UP001236404">
    <property type="component" value="Unassembled WGS sequence"/>
</dbReference>
<dbReference type="EMBL" id="JAUCMN010000003">
    <property type="protein sequence ID" value="MDM7891217.1"/>
    <property type="molecule type" value="Genomic_DNA"/>
</dbReference>
<dbReference type="Gene3D" id="3.40.50.150">
    <property type="entry name" value="Vaccinia Virus protein VP39"/>
    <property type="match status" value="1"/>
</dbReference>
<feature type="domain" description="Methyltransferase" evidence="3">
    <location>
        <begin position="66"/>
        <end position="155"/>
    </location>
</feature>
<dbReference type="EC" id="2.1.-.-" evidence="4"/>
<dbReference type="RefSeq" id="WP_289472991.1">
    <property type="nucleotide sequence ID" value="NZ_JAUCMN010000003.1"/>
</dbReference>
<proteinExistence type="predicted"/>
<sequence length="218" mass="23395">MDERHTPSVDTAAGADPRAGGEARVVGAYDARADEYAAVLGSMDAVHPEDRRLVEDWAALHSGTLLDAGCGPGHWSAHLARRGHAVIALDPVERFVSIARAAAPEVDVRRGAMESTGLPHGSISGVLSWYSLVHHDPDRVTVALAEFRRVLAPGGGLLVGCFEGPVLEPFDHAVTTAYRWPTDRLAAVLERAGFTVDAEHRRTDRGARPHAALVARRR</sequence>
<gene>
    <name evidence="4" type="ORF">QUG93_05945</name>
</gene>
<reference evidence="4 5" key="1">
    <citation type="submission" date="2023-06" db="EMBL/GenBank/DDBJ databases">
        <authorList>
            <person name="Feng G."/>
            <person name="Li J."/>
            <person name="Zhu H."/>
        </authorList>
    </citation>
    <scope>NUCLEOTIDE SEQUENCE [LARGE SCALE GENOMIC DNA]</scope>
    <source>
        <strain evidence="4 5">RHCKG28</strain>
    </source>
</reference>
<feature type="region of interest" description="Disordered" evidence="2">
    <location>
        <begin position="1"/>
        <end position="21"/>
    </location>
</feature>
<dbReference type="CDD" id="cd02440">
    <property type="entry name" value="AdoMet_MTases"/>
    <property type="match status" value="1"/>
</dbReference>
<dbReference type="InterPro" id="IPR029063">
    <property type="entry name" value="SAM-dependent_MTases_sf"/>
</dbReference>
<evidence type="ECO:0000256" key="1">
    <source>
        <dbReference type="ARBA" id="ARBA00022679"/>
    </source>
</evidence>
<dbReference type="PANTHER" id="PTHR43861">
    <property type="entry name" value="TRANS-ACONITATE 2-METHYLTRANSFERASE-RELATED"/>
    <property type="match status" value="1"/>
</dbReference>
<evidence type="ECO:0000313" key="5">
    <source>
        <dbReference type="Proteomes" id="UP001236404"/>
    </source>
</evidence>
<dbReference type="GO" id="GO:0032259">
    <property type="term" value="P:methylation"/>
    <property type="evidence" value="ECO:0007669"/>
    <property type="project" value="UniProtKB-KW"/>
</dbReference>
<dbReference type="Pfam" id="PF13649">
    <property type="entry name" value="Methyltransf_25"/>
    <property type="match status" value="1"/>
</dbReference>
<dbReference type="SUPFAM" id="SSF53335">
    <property type="entry name" value="S-adenosyl-L-methionine-dependent methyltransferases"/>
    <property type="match status" value="1"/>
</dbReference>
<protein>
    <submittedName>
        <fullName evidence="4">Class I SAM-dependent methyltransferase</fullName>
        <ecNumber evidence="4">2.1.-.-</ecNumber>
    </submittedName>
</protein>
<organism evidence="4 5">
    <name type="scientific">Curtobacterium caseinilyticum</name>
    <dbReference type="NCBI Taxonomy" id="3055137"/>
    <lineage>
        <taxon>Bacteria</taxon>
        <taxon>Bacillati</taxon>
        <taxon>Actinomycetota</taxon>
        <taxon>Actinomycetes</taxon>
        <taxon>Micrococcales</taxon>
        <taxon>Microbacteriaceae</taxon>
        <taxon>Curtobacterium</taxon>
    </lineage>
</organism>
<evidence type="ECO:0000256" key="2">
    <source>
        <dbReference type="SAM" id="MobiDB-lite"/>
    </source>
</evidence>
<dbReference type="InterPro" id="IPR041698">
    <property type="entry name" value="Methyltransf_25"/>
</dbReference>
<evidence type="ECO:0000313" key="4">
    <source>
        <dbReference type="EMBL" id="MDM7891217.1"/>
    </source>
</evidence>
<name>A0ABT7TNP8_9MICO</name>